<sequence length="117" mass="13316">MAMVVAQTDENLEDNDSSSSWVRLNVGGKFFCTTIDTMTVREPDSMLAAMFSGRYPLKQEKGYVLIDRDGDYFGYILNWLKDGDFSYFGGSQILTASKRGTILSTTWADRQNKHEEY</sequence>
<evidence type="ECO:0000256" key="1">
    <source>
        <dbReference type="ARBA" id="ARBA00004906"/>
    </source>
</evidence>
<evidence type="ECO:0000313" key="3">
    <source>
        <dbReference type="EMBL" id="KAK9936885.1"/>
    </source>
</evidence>
<accession>A0AAW1XM08</accession>
<dbReference type="Proteomes" id="UP001457282">
    <property type="component" value="Unassembled WGS sequence"/>
</dbReference>
<name>A0AAW1XM08_RUBAR</name>
<proteinExistence type="predicted"/>
<dbReference type="PANTHER" id="PTHR11145">
    <property type="entry name" value="BTB/POZ DOMAIN-CONTAINING ADAPTER FOR CUL3-MEDIATED RHOA DEGRADATION PROTEIN FAMILY MEMBER"/>
    <property type="match status" value="1"/>
</dbReference>
<dbReference type="SUPFAM" id="SSF54695">
    <property type="entry name" value="POZ domain"/>
    <property type="match status" value="1"/>
</dbReference>
<comment type="pathway">
    <text evidence="1">Protein modification; protein ubiquitination.</text>
</comment>
<dbReference type="InterPro" id="IPR045068">
    <property type="entry name" value="BACURD1-3"/>
</dbReference>
<dbReference type="EMBL" id="JBEDUW010000003">
    <property type="protein sequence ID" value="KAK9936885.1"/>
    <property type="molecule type" value="Genomic_DNA"/>
</dbReference>
<dbReference type="GO" id="GO:0051260">
    <property type="term" value="P:protein homooligomerization"/>
    <property type="evidence" value="ECO:0007669"/>
    <property type="project" value="InterPro"/>
</dbReference>
<reference evidence="3 4" key="1">
    <citation type="journal article" date="2023" name="G3 (Bethesda)">
        <title>A chromosome-length genome assembly and annotation of blackberry (Rubus argutus, cv. 'Hillquist').</title>
        <authorList>
            <person name="Bruna T."/>
            <person name="Aryal R."/>
            <person name="Dudchenko O."/>
            <person name="Sargent D.J."/>
            <person name="Mead D."/>
            <person name="Buti M."/>
            <person name="Cavallini A."/>
            <person name="Hytonen T."/>
            <person name="Andres J."/>
            <person name="Pham M."/>
            <person name="Weisz D."/>
            <person name="Mascagni F."/>
            <person name="Usai G."/>
            <person name="Natali L."/>
            <person name="Bassil N."/>
            <person name="Fernandez G.E."/>
            <person name="Lomsadze A."/>
            <person name="Armour M."/>
            <person name="Olukolu B."/>
            <person name="Poorten T."/>
            <person name="Britton C."/>
            <person name="Davik J."/>
            <person name="Ashrafi H."/>
            <person name="Aiden E.L."/>
            <person name="Borodovsky M."/>
            <person name="Worthington M."/>
        </authorList>
    </citation>
    <scope>NUCLEOTIDE SEQUENCE [LARGE SCALE GENOMIC DNA]</scope>
    <source>
        <strain evidence="3">PI 553951</strain>
    </source>
</reference>
<dbReference type="InterPro" id="IPR003131">
    <property type="entry name" value="T1-type_BTB"/>
</dbReference>
<feature type="domain" description="Potassium channel tetramerisation-type BTB" evidence="2">
    <location>
        <begin position="22"/>
        <end position="84"/>
    </location>
</feature>
<keyword evidence="4" id="KW-1185">Reference proteome</keyword>
<dbReference type="Pfam" id="PF02214">
    <property type="entry name" value="BTB_2"/>
    <property type="match status" value="1"/>
</dbReference>
<dbReference type="AlphaFoldDB" id="A0AAW1XM08"/>
<comment type="caution">
    <text evidence="3">The sequence shown here is derived from an EMBL/GenBank/DDBJ whole genome shotgun (WGS) entry which is preliminary data.</text>
</comment>
<organism evidence="3 4">
    <name type="scientific">Rubus argutus</name>
    <name type="common">Southern blackberry</name>
    <dbReference type="NCBI Taxonomy" id="59490"/>
    <lineage>
        <taxon>Eukaryota</taxon>
        <taxon>Viridiplantae</taxon>
        <taxon>Streptophyta</taxon>
        <taxon>Embryophyta</taxon>
        <taxon>Tracheophyta</taxon>
        <taxon>Spermatophyta</taxon>
        <taxon>Magnoliopsida</taxon>
        <taxon>eudicotyledons</taxon>
        <taxon>Gunneridae</taxon>
        <taxon>Pentapetalae</taxon>
        <taxon>rosids</taxon>
        <taxon>fabids</taxon>
        <taxon>Rosales</taxon>
        <taxon>Rosaceae</taxon>
        <taxon>Rosoideae</taxon>
        <taxon>Rosoideae incertae sedis</taxon>
        <taxon>Rubus</taxon>
    </lineage>
</organism>
<dbReference type="PANTHER" id="PTHR11145:SF8">
    <property type="entry name" value="RE57120P"/>
    <property type="match status" value="1"/>
</dbReference>
<protein>
    <recommendedName>
        <fullName evidence="2">Potassium channel tetramerisation-type BTB domain-containing protein</fullName>
    </recommendedName>
</protein>
<dbReference type="Gene3D" id="3.30.710.10">
    <property type="entry name" value="Potassium Channel Kv1.1, Chain A"/>
    <property type="match status" value="1"/>
</dbReference>
<gene>
    <name evidence="3" type="ORF">M0R45_013707</name>
</gene>
<dbReference type="InterPro" id="IPR011333">
    <property type="entry name" value="SKP1/BTB/POZ_sf"/>
</dbReference>
<evidence type="ECO:0000313" key="4">
    <source>
        <dbReference type="Proteomes" id="UP001457282"/>
    </source>
</evidence>
<evidence type="ECO:0000259" key="2">
    <source>
        <dbReference type="Pfam" id="PF02214"/>
    </source>
</evidence>